<keyword evidence="5" id="KW-0575">Peroxidase</keyword>
<evidence type="ECO:0000313" key="15">
    <source>
        <dbReference type="EMBL" id="SMX86496.1"/>
    </source>
</evidence>
<evidence type="ECO:0000313" key="10">
    <source>
        <dbReference type="EMBL" id="PCC48343.1"/>
    </source>
</evidence>
<evidence type="ECO:0000313" key="25">
    <source>
        <dbReference type="Proteomes" id="UP000282731"/>
    </source>
</evidence>
<gene>
    <name evidence="13" type="ORF">BAUR9175_00466</name>
    <name evidence="15" type="ORF">BAUR920_02094</name>
    <name evidence="14" type="ORF">BAURA63_00673</name>
    <name evidence="5" type="ORF">BLSMQ_0026</name>
    <name evidence="12" type="ORF">CIK59_07620</name>
    <name evidence="11" type="ORF">CIK62_05305</name>
    <name evidence="10" type="ORF">CIK64_01185</name>
    <name evidence="9" type="ORF">CIK65_03465</name>
    <name evidence="8" type="ORF">CIK79_07915</name>
    <name evidence="6" type="ORF">CXR23_00130</name>
    <name evidence="7" type="ORF">CXR27_00145</name>
</gene>
<comment type="similarity">
    <text evidence="2">Belongs to the encapsulin family. Family 1 subfamily.</text>
</comment>
<evidence type="ECO:0000313" key="26">
    <source>
        <dbReference type="Proteomes" id="UP000283000"/>
    </source>
</evidence>
<dbReference type="GO" id="GO:0004601">
    <property type="term" value="F:peroxidase activity"/>
    <property type="evidence" value="ECO:0007669"/>
    <property type="project" value="UniProtKB-KW"/>
</dbReference>
<dbReference type="GeneID" id="60904440"/>
<reference evidence="5" key="1">
    <citation type="submission" date="2016-09" db="EMBL/GenBank/DDBJ databases">
        <title>Complete Genome Sequence of Brevibacterium aurantiacum SMQ-1335.</title>
        <authorList>
            <person name="de Melo A.G."/>
            <person name="Labrie S.J."/>
            <person name="Dumaresq J."/>
            <person name="Roberts R.J."/>
            <person name="Tremblay D.M."/>
            <person name="Moineau S."/>
        </authorList>
    </citation>
    <scope>NUCLEOTIDE SEQUENCE</scope>
    <source>
        <strain evidence="5">SMQ-1335</strain>
    </source>
</reference>
<evidence type="ECO:0000256" key="4">
    <source>
        <dbReference type="ARBA" id="ARBA00050023"/>
    </source>
</evidence>
<dbReference type="Proteomes" id="UP000283000">
    <property type="component" value="Chromosome"/>
</dbReference>
<evidence type="ECO:0000313" key="24">
    <source>
        <dbReference type="Proteomes" id="UP000234525"/>
    </source>
</evidence>
<proteinExistence type="inferred from homology"/>
<dbReference type="InterPro" id="IPR007544">
    <property type="entry name" value="ENCAP"/>
</dbReference>
<dbReference type="EMBL" id="CP025334">
    <property type="protein sequence ID" value="AZT95586.1"/>
    <property type="molecule type" value="Genomic_DNA"/>
</dbReference>
<evidence type="ECO:0000313" key="16">
    <source>
        <dbReference type="Proteomes" id="UP000094793"/>
    </source>
</evidence>
<dbReference type="PANTHER" id="PTHR37165">
    <property type="entry name" value="PEPTIDASE U56 FAMILY"/>
    <property type="match status" value="1"/>
</dbReference>
<organism evidence="5 16">
    <name type="scientific">Brevibacterium aurantiacum</name>
    <dbReference type="NCBI Taxonomy" id="273384"/>
    <lineage>
        <taxon>Bacteria</taxon>
        <taxon>Bacillati</taxon>
        <taxon>Actinomycetota</taxon>
        <taxon>Actinomycetes</taxon>
        <taxon>Micrococcales</taxon>
        <taxon>Brevibacteriaceae</taxon>
        <taxon>Brevibacterium</taxon>
    </lineage>
</organism>
<keyword evidence="24" id="KW-1185">Reference proteome</keyword>
<accession>A0A2A3YWJ7</accession>
<reference evidence="13 23" key="5">
    <citation type="submission" date="2017-03" db="EMBL/GenBank/DDBJ databases">
        <authorList>
            <person name="Afonso C.L."/>
            <person name="Miller P.J."/>
            <person name="Scott M.A."/>
            <person name="Spackman E."/>
            <person name="Goraichik I."/>
            <person name="Dimitrov K.M."/>
            <person name="Suarez D.L."/>
            <person name="Swayne D.E."/>
        </authorList>
    </citation>
    <scope>NUCLEOTIDE SEQUENCE [LARGE SCALE GENOMIC DNA]</scope>
    <source>
        <strain evidence="14">6</strain>
        <strain evidence="23">6(3)</strain>
        <strain evidence="13">ATCC 9175</strain>
        <strain evidence="15">CNRZ 920</strain>
    </source>
</reference>
<dbReference type="EMBL" id="FXZB01000002">
    <property type="protein sequence ID" value="SMX66394.1"/>
    <property type="molecule type" value="Genomic_DNA"/>
</dbReference>
<comment type="subcellular location">
    <subcellularLocation>
        <location evidence="1">Encapsulin nanocompartment</location>
    </subcellularLocation>
</comment>
<evidence type="ECO:0000313" key="22">
    <source>
        <dbReference type="Proteomes" id="UP000234289"/>
    </source>
</evidence>
<dbReference type="EMBL" id="NRGX01000001">
    <property type="protein sequence ID" value="PCC18216.1"/>
    <property type="molecule type" value="Genomic_DNA"/>
</dbReference>
<protein>
    <recommendedName>
        <fullName evidence="4">Type 1 encapsulin shell protein</fullName>
    </recommendedName>
</protein>
<evidence type="ECO:0000313" key="9">
    <source>
        <dbReference type="EMBL" id="PCC44152.1"/>
    </source>
</evidence>
<reference evidence="25 26" key="6">
    <citation type="submission" date="2017-12" db="EMBL/GenBank/DDBJ databases">
        <authorList>
            <person name="Levesque S."/>
        </authorList>
    </citation>
    <scope>NUCLEOTIDE SEQUENCE [LARGE SCALE GENOMIC DNA]</scope>
    <source>
        <strain evidence="6 26">SMQ-1417</strain>
        <strain evidence="7 25">SMQ-1420</strain>
    </source>
</reference>
<evidence type="ECO:0000313" key="6">
    <source>
        <dbReference type="EMBL" id="AZT91747.1"/>
    </source>
</evidence>
<dbReference type="Gene3D" id="3.30.2320.10">
    <property type="entry name" value="hypothetical protein PF0899 domain"/>
    <property type="match status" value="1"/>
</dbReference>
<evidence type="ECO:0000313" key="8">
    <source>
        <dbReference type="EMBL" id="PCC18216.1"/>
    </source>
</evidence>
<dbReference type="GO" id="GO:0140737">
    <property type="term" value="C:encapsulin nanocompartment"/>
    <property type="evidence" value="ECO:0007669"/>
    <property type="project" value="UniProtKB-SubCell"/>
</dbReference>
<evidence type="ECO:0000313" key="20">
    <source>
        <dbReference type="Proteomes" id="UP000218377"/>
    </source>
</evidence>
<dbReference type="Proteomes" id="UP000282731">
    <property type="component" value="Chromosome"/>
</dbReference>
<keyword evidence="5" id="KW-0560">Oxidoreductase</keyword>
<dbReference type="KEGG" id="blin:BLSMQ_0026"/>
<dbReference type="Proteomes" id="UP000234289">
    <property type="component" value="Unassembled WGS sequence"/>
</dbReference>
<dbReference type="RefSeq" id="WP_009884820.1">
    <property type="nucleotide sequence ID" value="NZ_AAGP01000041.1"/>
</dbReference>
<dbReference type="EMBL" id="NRHA01000010">
    <property type="protein sequence ID" value="PCC54227.1"/>
    <property type="molecule type" value="Genomic_DNA"/>
</dbReference>
<evidence type="ECO:0000313" key="23">
    <source>
        <dbReference type="Proteomes" id="UP000234327"/>
    </source>
</evidence>
<dbReference type="Pfam" id="PF04454">
    <property type="entry name" value="Linocin_M18"/>
    <property type="match status" value="1"/>
</dbReference>
<dbReference type="EMBL" id="NRGO01000005">
    <property type="protein sequence ID" value="PCC51099.1"/>
    <property type="molecule type" value="Genomic_DNA"/>
</dbReference>
<dbReference type="Proteomes" id="UP000217720">
    <property type="component" value="Unassembled WGS sequence"/>
</dbReference>
<dbReference type="NCBIfam" id="NF041155">
    <property type="entry name" value="encap_f1"/>
    <property type="match status" value="1"/>
</dbReference>
<dbReference type="eggNOG" id="COG1659">
    <property type="taxonomic scope" value="Bacteria"/>
</dbReference>
<evidence type="ECO:0000313" key="7">
    <source>
        <dbReference type="EMBL" id="AZT95586.1"/>
    </source>
</evidence>
<dbReference type="EMBL" id="NRGP01000002">
    <property type="protein sequence ID" value="PCC48343.1"/>
    <property type="molecule type" value="Genomic_DNA"/>
</dbReference>
<accession>A0A1D7VZ58</accession>
<dbReference type="Proteomes" id="UP000234327">
    <property type="component" value="Unassembled WGS sequence"/>
</dbReference>
<dbReference type="AlphaFoldDB" id="A0A1D7VZ58"/>
<evidence type="ECO:0000313" key="13">
    <source>
        <dbReference type="EMBL" id="SMX66394.1"/>
    </source>
</evidence>
<dbReference type="EMBL" id="CP025330">
    <property type="protein sequence ID" value="AZT91747.1"/>
    <property type="molecule type" value="Genomic_DNA"/>
</dbReference>
<dbReference type="EMBL" id="CP017150">
    <property type="protein sequence ID" value="AOP51748.1"/>
    <property type="molecule type" value="Genomic_DNA"/>
</dbReference>
<dbReference type="PANTHER" id="PTHR37165:SF1">
    <property type="entry name" value="TYPE 1 ENCAPSULIN SHELL PROTEIN"/>
    <property type="match status" value="1"/>
</dbReference>
<evidence type="ECO:0000313" key="18">
    <source>
        <dbReference type="Proteomes" id="UP000217720"/>
    </source>
</evidence>
<dbReference type="Proteomes" id="UP000217564">
    <property type="component" value="Unassembled WGS sequence"/>
</dbReference>
<reference evidence="17 18" key="3">
    <citation type="journal article" date="2017" name="Elife">
        <title>Extensive horizontal gene transfer in cheese-associated bacteria.</title>
        <authorList>
            <person name="Bonham K.S."/>
            <person name="Wolfe B.E."/>
            <person name="Dutton R.J."/>
        </authorList>
    </citation>
    <scope>NUCLEOTIDE SEQUENCE [LARGE SCALE GENOMIC DNA]</scope>
    <source>
        <strain evidence="12 19">738_8</strain>
        <strain evidence="11 18">900_6</strain>
        <strain evidence="10 17">947_7</strain>
        <strain evidence="9 21">962_8</strain>
        <strain evidence="8 20">JB5</strain>
    </source>
</reference>
<evidence type="ECO:0000256" key="2">
    <source>
        <dbReference type="ARBA" id="ARBA00033743"/>
    </source>
</evidence>
<evidence type="ECO:0000256" key="3">
    <source>
        <dbReference type="ARBA" id="ARBA00033787"/>
    </source>
</evidence>
<evidence type="ECO:0000313" key="17">
    <source>
        <dbReference type="Proteomes" id="UP000217564"/>
    </source>
</evidence>
<dbReference type="Gene3D" id="3.30.2400.30">
    <property type="match status" value="1"/>
</dbReference>
<evidence type="ECO:0000256" key="1">
    <source>
        <dbReference type="ARBA" id="ARBA00033738"/>
    </source>
</evidence>
<evidence type="ECO:0000313" key="21">
    <source>
        <dbReference type="Proteomes" id="UP000218620"/>
    </source>
</evidence>
<reference evidence="25 26" key="7">
    <citation type="submission" date="2019-01" db="EMBL/GenBank/DDBJ databases">
        <title>Comparative genomic analysis of Brevibacterium aurantiacum sheds light on its evolution and its adaptation to smear-ripened cheeses.</title>
        <authorList>
            <person name="Moineau S."/>
        </authorList>
    </citation>
    <scope>NUCLEOTIDE SEQUENCE [LARGE SCALE GENOMIC DNA]</scope>
    <source>
        <strain evidence="6 26">SMQ-1417</strain>
        <strain evidence="7 25">SMQ-1420</strain>
    </source>
</reference>
<evidence type="ECO:0000313" key="14">
    <source>
        <dbReference type="EMBL" id="SMX68396.1"/>
    </source>
</evidence>
<evidence type="ECO:0000313" key="12">
    <source>
        <dbReference type="EMBL" id="PCC54227.1"/>
    </source>
</evidence>
<dbReference type="Proteomes" id="UP000218377">
    <property type="component" value="Unassembled WGS sequence"/>
</dbReference>
<dbReference type="PATRIC" id="fig|1703.10.peg.27"/>
<dbReference type="Proteomes" id="UP000234525">
    <property type="component" value="Unassembled WGS sequence"/>
</dbReference>
<reference evidence="22 24" key="4">
    <citation type="submission" date="2017-03" db="EMBL/GenBank/DDBJ databases">
        <authorList>
            <person name="Monnet C."/>
        </authorList>
    </citation>
    <scope>NUCLEOTIDE SEQUENCE [LARGE SCALE GENOMIC DNA]</scope>
    <source>
        <strain evidence="24">ATCC 9175</strain>
        <strain evidence="22">CNRZ 920</strain>
    </source>
</reference>
<accession>A0A2H1HZZ2</accession>
<evidence type="ECO:0000313" key="19">
    <source>
        <dbReference type="Proteomes" id="UP000217881"/>
    </source>
</evidence>
<dbReference type="OrthoDB" id="2922at2"/>
<dbReference type="Proteomes" id="UP000217881">
    <property type="component" value="Unassembled WGS sequence"/>
</dbReference>
<dbReference type="Proteomes" id="UP000218620">
    <property type="component" value="Unassembled WGS sequence"/>
</dbReference>
<dbReference type="InterPro" id="IPR051429">
    <property type="entry name" value="Encapsulin_nc"/>
</dbReference>
<sequence>MNNLYRDLAPVTDSAWAEIEEEARRTFKRNIAGRRIVDVEGPTGFETSSVGTGHIRTLGSTGGDISIKQRISQEFIELRVPFTVTRQAIDDVERGSGDSDWQPVKDAATTIAMAEDSAILHGLDSAGIGGIVPGSSNTPVAIPDAVEDFADSVAQALSGLRKAGVDGPYSLLLSSEEYTKVSESTDHGYPVRDHLSRLLGDGEIIWAPALEGALLVSVRGGDYELHLGQDLSIGYHSHNGDSVELYLQETFGFLALTDESSVPLHR</sequence>
<dbReference type="EMBL" id="FXYZ01000002">
    <property type="protein sequence ID" value="SMX68396.1"/>
    <property type="molecule type" value="Genomic_DNA"/>
</dbReference>
<evidence type="ECO:0000313" key="11">
    <source>
        <dbReference type="EMBL" id="PCC51099.1"/>
    </source>
</evidence>
<dbReference type="Proteomes" id="UP000094793">
    <property type="component" value="Chromosome"/>
</dbReference>
<dbReference type="EMBL" id="FXZG01000011">
    <property type="protein sequence ID" value="SMX86496.1"/>
    <property type="molecule type" value="Genomic_DNA"/>
</dbReference>
<evidence type="ECO:0000313" key="5">
    <source>
        <dbReference type="EMBL" id="AOP51748.1"/>
    </source>
</evidence>
<dbReference type="PIRSF" id="PIRSF019254">
    <property type="entry name" value="CFP29"/>
    <property type="match status" value="1"/>
</dbReference>
<keyword evidence="3" id="KW-1284">Encapsulin nanocompartment</keyword>
<name>A0A1D7VZ58_BREAU</name>
<reference evidence="16" key="2">
    <citation type="submission" date="2016-09" db="EMBL/GenBank/DDBJ databases">
        <title>Complete Genome Sequence of Brevibacterium linens SMQ-1335.</title>
        <authorList>
            <person name="de Melo A.G."/>
            <person name="Labrie S.J."/>
            <person name="Dumaresq J."/>
            <person name="Roberts R.J."/>
            <person name="Tremblay D.M."/>
            <person name="Moineau S."/>
        </authorList>
    </citation>
    <scope>NUCLEOTIDE SEQUENCE [LARGE SCALE GENOMIC DNA]</scope>
    <source>
        <strain evidence="16">SMQ-1335</strain>
    </source>
</reference>
<dbReference type="EMBL" id="NRGQ01000004">
    <property type="protein sequence ID" value="PCC44152.1"/>
    <property type="molecule type" value="Genomic_DNA"/>
</dbReference>